<dbReference type="InterPro" id="IPR033469">
    <property type="entry name" value="CYTH-like_dom_sf"/>
</dbReference>
<evidence type="ECO:0000313" key="4">
    <source>
        <dbReference type="Proteomes" id="UP001205843"/>
    </source>
</evidence>
<dbReference type="InterPro" id="IPR012042">
    <property type="entry name" value="NeuTTM/CthTTM-like"/>
</dbReference>
<dbReference type="RefSeq" id="WP_253477560.1">
    <property type="nucleotide sequence ID" value="NZ_JALJXV010000004.1"/>
</dbReference>
<gene>
    <name evidence="3" type="ORF">J2T57_002071</name>
</gene>
<keyword evidence="3" id="KW-0456">Lyase</keyword>
<evidence type="ECO:0000259" key="2">
    <source>
        <dbReference type="PROSITE" id="PS51707"/>
    </source>
</evidence>
<feature type="active site" description="Proton acceptor" evidence="1">
    <location>
        <position position="29"/>
    </location>
</feature>
<dbReference type="PANTHER" id="PTHR40114:SF1">
    <property type="entry name" value="SLR0698 PROTEIN"/>
    <property type="match status" value="1"/>
</dbReference>
<dbReference type="PANTHER" id="PTHR40114">
    <property type="entry name" value="SLR0698 PROTEIN"/>
    <property type="match status" value="1"/>
</dbReference>
<dbReference type="SMART" id="SM01118">
    <property type="entry name" value="CYTH"/>
    <property type="match status" value="1"/>
</dbReference>
<proteinExistence type="predicted"/>
<dbReference type="SUPFAM" id="SSF55154">
    <property type="entry name" value="CYTH-like phosphatases"/>
    <property type="match status" value="1"/>
</dbReference>
<dbReference type="InterPro" id="IPR023577">
    <property type="entry name" value="CYTH_domain"/>
</dbReference>
<dbReference type="Proteomes" id="UP001205843">
    <property type="component" value="Unassembled WGS sequence"/>
</dbReference>
<name>A0AAE3G4B6_9GAMM</name>
<sequence length="155" mass="17905">MGIEVERKFLVVTEQWRAGAERTLFRQGYLSTDRERTVRVRLAGDAAWLTIKGVTEGVSRREFEYAVPPADAEILLDELCLRPLIEKYRYRVQHAGLTWEVDEFLGDNAGLIIAEVELDHPDQAIELPSWVGKEVSDDARYFNANLIAHPYCRWR</sequence>
<evidence type="ECO:0000313" key="3">
    <source>
        <dbReference type="EMBL" id="MCP1674933.1"/>
    </source>
</evidence>
<organism evidence="3 4">
    <name type="scientific">Natronocella acetinitrilica</name>
    <dbReference type="NCBI Taxonomy" id="414046"/>
    <lineage>
        <taxon>Bacteria</taxon>
        <taxon>Pseudomonadati</taxon>
        <taxon>Pseudomonadota</taxon>
        <taxon>Gammaproteobacteria</taxon>
        <taxon>Chromatiales</taxon>
        <taxon>Ectothiorhodospiraceae</taxon>
        <taxon>Natronocella</taxon>
    </lineage>
</organism>
<dbReference type="Pfam" id="PF01928">
    <property type="entry name" value="CYTH"/>
    <property type="match status" value="1"/>
</dbReference>
<dbReference type="Gene3D" id="2.40.320.10">
    <property type="entry name" value="Hypothetical Protein Pfu-838710-001"/>
    <property type="match status" value="1"/>
</dbReference>
<accession>A0AAE3G4B6</accession>
<evidence type="ECO:0000256" key="1">
    <source>
        <dbReference type="PIRSR" id="PIRSR016487-1"/>
    </source>
</evidence>
<keyword evidence="4" id="KW-1185">Reference proteome</keyword>
<reference evidence="3" key="1">
    <citation type="submission" date="2022-03" db="EMBL/GenBank/DDBJ databases">
        <title>Genomic Encyclopedia of Type Strains, Phase III (KMG-III): the genomes of soil and plant-associated and newly described type strains.</title>
        <authorList>
            <person name="Whitman W."/>
        </authorList>
    </citation>
    <scope>NUCLEOTIDE SEQUENCE</scope>
    <source>
        <strain evidence="3">ANL 6-2</strain>
    </source>
</reference>
<dbReference type="GO" id="GO:0004016">
    <property type="term" value="F:adenylate cyclase activity"/>
    <property type="evidence" value="ECO:0007669"/>
    <property type="project" value="UniProtKB-EC"/>
</dbReference>
<dbReference type="PIRSF" id="PIRSF016487">
    <property type="entry name" value="CYTH_UCP016487"/>
    <property type="match status" value="1"/>
</dbReference>
<dbReference type="EC" id="4.6.1.1" evidence="3"/>
<dbReference type="AlphaFoldDB" id="A0AAE3G4B6"/>
<feature type="domain" description="CYTH" evidence="2">
    <location>
        <begin position="2"/>
        <end position="148"/>
    </location>
</feature>
<dbReference type="PROSITE" id="PS51707">
    <property type="entry name" value="CYTH"/>
    <property type="match status" value="1"/>
</dbReference>
<comment type="caution">
    <text evidence="3">The sequence shown here is derived from an EMBL/GenBank/DDBJ whole genome shotgun (WGS) entry which is preliminary data.</text>
</comment>
<dbReference type="EMBL" id="JALJXV010000004">
    <property type="protein sequence ID" value="MCP1674933.1"/>
    <property type="molecule type" value="Genomic_DNA"/>
</dbReference>
<dbReference type="CDD" id="cd07891">
    <property type="entry name" value="CYTH-like_CthTTM-like_1"/>
    <property type="match status" value="1"/>
</dbReference>
<protein>
    <submittedName>
        <fullName evidence="3">Adenylate cyclase</fullName>
        <ecNumber evidence="3">4.6.1.1</ecNumber>
    </submittedName>
</protein>